<organism evidence="3 4">
    <name type="scientific">Entomobacter blattae</name>
    <dbReference type="NCBI Taxonomy" id="2762277"/>
    <lineage>
        <taxon>Bacteria</taxon>
        <taxon>Pseudomonadati</taxon>
        <taxon>Pseudomonadota</taxon>
        <taxon>Alphaproteobacteria</taxon>
        <taxon>Acetobacterales</taxon>
        <taxon>Acetobacteraceae</taxon>
        <taxon>Entomobacter</taxon>
    </lineage>
</organism>
<dbReference type="PIRSF" id="PIRSF012337">
    <property type="entry name" value="gp45"/>
    <property type="match status" value="1"/>
</dbReference>
<evidence type="ECO:0000313" key="4">
    <source>
        <dbReference type="Proteomes" id="UP000516349"/>
    </source>
</evidence>
<dbReference type="AlphaFoldDB" id="A0A7H1NUJ2"/>
<dbReference type="KEGG" id="ebla:JGUZn3_22510"/>
<evidence type="ECO:0000259" key="2">
    <source>
        <dbReference type="Pfam" id="PF06890"/>
    </source>
</evidence>
<dbReference type="EMBL" id="CP060244">
    <property type="protein sequence ID" value="QNT79452.1"/>
    <property type="molecule type" value="Genomic_DNA"/>
</dbReference>
<evidence type="ECO:0000256" key="1">
    <source>
        <dbReference type="SAM" id="MobiDB-lite"/>
    </source>
</evidence>
<protein>
    <submittedName>
        <fullName evidence="3">Bacteriophage Mu Gp45 protein</fullName>
    </submittedName>
</protein>
<dbReference type="Pfam" id="PF06890">
    <property type="entry name" value="Phage_Mu_Gp45"/>
    <property type="match status" value="1"/>
</dbReference>
<sequence>MSLEKRLARRVSMSTSLGRLSADINQSKSTPTAQMVLGGSEVRSDIPFLQHYGFASLPLAGTDLHISFQSGDRTHGVVTASNDQRYRPQALKPGESCLYNHNGSMVLIQKDGTIYIKPSNGKVVIDAKDITITGDVTLKGKLSVSEEITGKEVEASGVKLTSHRHSNGNQGQPTGGPLS</sequence>
<dbReference type="InterPro" id="IPR014462">
    <property type="entry name" value="Phage_Mu_Gp45"/>
</dbReference>
<keyword evidence="4" id="KW-1185">Reference proteome</keyword>
<feature type="domain" description="Bacteriophage Mu Gp45 N-terminal" evidence="2">
    <location>
        <begin position="24"/>
        <end position="85"/>
    </location>
</feature>
<proteinExistence type="predicted"/>
<name>A0A7H1NUJ2_9PROT</name>
<dbReference type="Proteomes" id="UP000516349">
    <property type="component" value="Chromosome"/>
</dbReference>
<dbReference type="InterPro" id="IPR053861">
    <property type="entry name" value="Phage_Mu_Gp45_N"/>
</dbReference>
<evidence type="ECO:0000313" key="3">
    <source>
        <dbReference type="EMBL" id="QNT79452.1"/>
    </source>
</evidence>
<dbReference type="InterPro" id="IPR013046">
    <property type="entry name" value="GpV/Gp45"/>
</dbReference>
<gene>
    <name evidence="3" type="ORF">JGUZn3_22510</name>
</gene>
<accession>A0A7H1NUJ2</accession>
<feature type="region of interest" description="Disordered" evidence="1">
    <location>
        <begin position="156"/>
        <end position="179"/>
    </location>
</feature>
<dbReference type="NCBIfam" id="TIGR01644">
    <property type="entry name" value="phage_P2_V"/>
    <property type="match status" value="1"/>
</dbReference>
<dbReference type="RefSeq" id="WP_203413615.1">
    <property type="nucleotide sequence ID" value="NZ_CP060244.1"/>
</dbReference>
<reference evidence="3 4" key="1">
    <citation type="submission" date="2020-08" db="EMBL/GenBank/DDBJ databases">
        <title>Complete genome sequence of Entomobacter blattae G55GP.</title>
        <authorList>
            <person name="Poehlein A."/>
            <person name="Guzman J."/>
            <person name="Daniel R."/>
            <person name="Vilcinskas A."/>
        </authorList>
    </citation>
    <scope>NUCLEOTIDE SEQUENCE [LARGE SCALE GENOMIC DNA]</scope>
    <source>
        <strain evidence="3 4">G55GP</strain>
    </source>
</reference>